<accession>A0ABX5LIW1</accession>
<protein>
    <submittedName>
        <fullName evidence="4">Tetratricopeptide repeat protein</fullName>
    </submittedName>
</protein>
<dbReference type="EMBL" id="QGHD01000024">
    <property type="protein sequence ID" value="PWK94027.1"/>
    <property type="molecule type" value="Genomic_DNA"/>
</dbReference>
<evidence type="ECO:0000256" key="1">
    <source>
        <dbReference type="ARBA" id="ARBA00022737"/>
    </source>
</evidence>
<evidence type="ECO:0000313" key="5">
    <source>
        <dbReference type="Proteomes" id="UP000245523"/>
    </source>
</evidence>
<dbReference type="SUPFAM" id="SSF48452">
    <property type="entry name" value="TPR-like"/>
    <property type="match status" value="1"/>
</dbReference>
<dbReference type="PANTHER" id="PTHR44943:SF8">
    <property type="entry name" value="TPR REPEAT-CONTAINING PROTEIN MJ0263"/>
    <property type="match status" value="1"/>
</dbReference>
<sequence>MAVSKVKARRAAVFFLTLLGGAFIALAAYSVYLKIGPRSVVVSSIPFGLPAGTSILRGDVPDTLAGLDRMPISTEQELRRAEELQKSGKFNEAAEVYEAIALQYPEVFLAQWGVVNSLLSVNADSLLPIWRSQLESMERSLKNRYPESAVAFYIDARLAENANSLGTALELAHIATQKAPAFAEARLLYADYLFQARRYAESLEEAHVAISLFEGNSAAAYFRLAQVFHDEGNLDSCSLVVDYALSKFPVNVDFLCLQGMLQEYAGHFENAEETYRRALAIRPGHKMTTEAFLSLGQKMAPGKGGSLSPQERAQVAYDILEPLVRQYPENLPLREALGRAYMRGRNFDLAKTQFLEIQNLDASYPDIALRIQEASAMPPVHETQKSLLATDLSRVIDSMRTLPVSEHSFETSLGHYLVRYGASQKEFFKKYSAANFKKINRNTWQENFFEAPYFHKYTVLFDSLGKFYGVHIVVTDSNVLANSAKAKTPEIYTTLLQQNSRLSGVGTETGETDCDGTVMTGATWETRDNFELLARIAGKPAEVRMIRLDKTKIPEGSRLCDYLKYLSMY</sequence>
<dbReference type="SMART" id="SM00028">
    <property type="entry name" value="TPR"/>
    <property type="match status" value="4"/>
</dbReference>
<reference evidence="4 5" key="1">
    <citation type="submission" date="2018-05" db="EMBL/GenBank/DDBJ databases">
        <title>Animal gut microbial communities from fecal samples from Wisconsin, USA.</title>
        <authorList>
            <person name="Neumann A."/>
        </authorList>
    </citation>
    <scope>NUCLEOTIDE SEQUENCE [LARGE SCALE GENOMIC DNA]</scope>
    <source>
        <strain evidence="4 5">UWS4</strain>
    </source>
</reference>
<dbReference type="InterPro" id="IPR051685">
    <property type="entry name" value="Ycf3/AcsC/BcsC/TPR_MFPF"/>
</dbReference>
<dbReference type="Pfam" id="PF13181">
    <property type="entry name" value="TPR_8"/>
    <property type="match status" value="1"/>
</dbReference>
<evidence type="ECO:0000313" key="4">
    <source>
        <dbReference type="EMBL" id="PWK94027.1"/>
    </source>
</evidence>
<keyword evidence="2 3" id="KW-0802">TPR repeat</keyword>
<keyword evidence="5" id="KW-1185">Reference proteome</keyword>
<evidence type="ECO:0000256" key="2">
    <source>
        <dbReference type="ARBA" id="ARBA00022803"/>
    </source>
</evidence>
<dbReference type="Gene3D" id="1.25.40.10">
    <property type="entry name" value="Tetratricopeptide repeat domain"/>
    <property type="match status" value="1"/>
</dbReference>
<dbReference type="InterPro" id="IPR011990">
    <property type="entry name" value="TPR-like_helical_dom_sf"/>
</dbReference>
<name>A0ABX5LIW1_9BACT</name>
<feature type="repeat" description="TPR" evidence="3">
    <location>
        <begin position="252"/>
        <end position="285"/>
    </location>
</feature>
<evidence type="ECO:0000256" key="3">
    <source>
        <dbReference type="PROSITE-ProRule" id="PRU00339"/>
    </source>
</evidence>
<dbReference type="InterPro" id="IPR019734">
    <property type="entry name" value="TPR_rpt"/>
</dbReference>
<organism evidence="4 5">
    <name type="scientific">Hallerella porci</name>
    <dbReference type="NCBI Taxonomy" id="1945871"/>
    <lineage>
        <taxon>Bacteria</taxon>
        <taxon>Pseudomonadati</taxon>
        <taxon>Fibrobacterota</taxon>
        <taxon>Fibrobacteria</taxon>
        <taxon>Fibrobacterales</taxon>
        <taxon>Fibrobacteraceae</taxon>
        <taxon>Hallerella</taxon>
    </lineage>
</organism>
<dbReference type="PANTHER" id="PTHR44943">
    <property type="entry name" value="CELLULOSE SYNTHASE OPERON PROTEIN C"/>
    <property type="match status" value="1"/>
</dbReference>
<keyword evidence="1" id="KW-0677">Repeat</keyword>
<proteinExistence type="predicted"/>
<dbReference type="PROSITE" id="PS50005">
    <property type="entry name" value="TPR"/>
    <property type="match status" value="1"/>
</dbReference>
<gene>
    <name evidence="4" type="ORF">B0H50_12418</name>
</gene>
<comment type="caution">
    <text evidence="4">The sequence shown here is derived from an EMBL/GenBank/DDBJ whole genome shotgun (WGS) entry which is preliminary data.</text>
</comment>
<dbReference type="Proteomes" id="UP000245523">
    <property type="component" value="Unassembled WGS sequence"/>
</dbReference>
<dbReference type="RefSeq" id="WP_106198485.1">
    <property type="nucleotide sequence ID" value="NZ_JAXEIU010000039.1"/>
</dbReference>